<comment type="catalytic activity">
    <reaction evidence="1 6">
        <text>The enzyme specifically hydrolyzes (1-&gt;4)-beta-D-galactosidic linkages in type I arabinogalactans.</text>
        <dbReference type="EC" id="3.2.1.89"/>
    </reaction>
</comment>
<dbReference type="GO" id="GO:0045490">
    <property type="term" value="P:pectin catabolic process"/>
    <property type="evidence" value="ECO:0007669"/>
    <property type="project" value="TreeGrafter"/>
</dbReference>
<accession>A0A6M6BEZ8</accession>
<name>A0A6M6BEZ8_9BACT</name>
<keyword evidence="4 6" id="KW-0378">Hydrolase</keyword>
<evidence type="ECO:0000256" key="6">
    <source>
        <dbReference type="RuleBase" id="RU361192"/>
    </source>
</evidence>
<dbReference type="Proteomes" id="UP000501623">
    <property type="component" value="Chromosome"/>
</dbReference>
<organism evidence="7 8">
    <name type="scientific">Hymenobacter taeanensis</name>
    <dbReference type="NCBI Taxonomy" id="2735321"/>
    <lineage>
        <taxon>Bacteria</taxon>
        <taxon>Pseudomonadati</taxon>
        <taxon>Bacteroidota</taxon>
        <taxon>Cytophagia</taxon>
        <taxon>Cytophagales</taxon>
        <taxon>Hymenobacteraceae</taxon>
        <taxon>Hymenobacter</taxon>
    </lineage>
</organism>
<feature type="chain" id="PRO_5027145264" description="Arabinogalactan endo-beta-1,4-galactanase" evidence="6">
    <location>
        <begin position="21"/>
        <end position="345"/>
    </location>
</feature>
<dbReference type="KEGG" id="hts:HMJ29_05495"/>
<dbReference type="GO" id="GO:0015926">
    <property type="term" value="F:glucosidase activity"/>
    <property type="evidence" value="ECO:0007669"/>
    <property type="project" value="InterPro"/>
</dbReference>
<evidence type="ECO:0000313" key="7">
    <source>
        <dbReference type="EMBL" id="QJX46418.1"/>
    </source>
</evidence>
<comment type="similarity">
    <text evidence="2 6">Belongs to the glycosyl hydrolase 53 family.</text>
</comment>
<dbReference type="EMBL" id="CP053538">
    <property type="protein sequence ID" value="QJX46418.1"/>
    <property type="molecule type" value="Genomic_DNA"/>
</dbReference>
<reference evidence="7 8" key="1">
    <citation type="submission" date="2020-05" db="EMBL/GenBank/DDBJ databases">
        <title>Complete genome sequence of Hymenobacter sp. TS19 in Coasted Sand Dune.</title>
        <authorList>
            <person name="Lee J.-H."/>
            <person name="Jung J.-H."/>
            <person name="Jeong S."/>
            <person name="Zhao L."/>
            <person name="Kim M.-K."/>
            <person name="Seo H.-S."/>
            <person name="Lim S."/>
        </authorList>
    </citation>
    <scope>NUCLEOTIDE SEQUENCE [LARGE SCALE GENOMIC DNA]</scope>
    <source>
        <strain evidence="7 8">TS19</strain>
    </source>
</reference>
<evidence type="ECO:0000256" key="1">
    <source>
        <dbReference type="ARBA" id="ARBA00001695"/>
    </source>
</evidence>
<keyword evidence="6" id="KW-0732">Signal</keyword>
<dbReference type="EC" id="3.2.1.89" evidence="3 6"/>
<evidence type="ECO:0000256" key="3">
    <source>
        <dbReference type="ARBA" id="ARBA00012556"/>
    </source>
</evidence>
<evidence type="ECO:0000256" key="2">
    <source>
        <dbReference type="ARBA" id="ARBA00010687"/>
    </source>
</evidence>
<gene>
    <name evidence="7" type="ORF">HMJ29_05495</name>
</gene>
<proteinExistence type="inferred from homology"/>
<dbReference type="SUPFAM" id="SSF51445">
    <property type="entry name" value="(Trans)glycosidases"/>
    <property type="match status" value="1"/>
</dbReference>
<dbReference type="Pfam" id="PF07745">
    <property type="entry name" value="Glyco_hydro_53"/>
    <property type="match status" value="1"/>
</dbReference>
<dbReference type="AlphaFoldDB" id="A0A6M6BEZ8"/>
<evidence type="ECO:0000256" key="4">
    <source>
        <dbReference type="ARBA" id="ARBA00022801"/>
    </source>
</evidence>
<keyword evidence="5 6" id="KW-0326">Glycosidase</keyword>
<feature type="signal peptide" evidence="6">
    <location>
        <begin position="1"/>
        <end position="20"/>
    </location>
</feature>
<evidence type="ECO:0000313" key="8">
    <source>
        <dbReference type="Proteomes" id="UP000501623"/>
    </source>
</evidence>
<sequence>MKSSLPLLLTLLLSMCLSCSKDKADTAPTVPPAASAGFAYGADTSWMTEMEAAGRKFYNNGGVAQDLFTVLQGKGITAIRLRVWVNPADGWCNTQDLVAKAKRAQAAGLQTLIDFHYSDSWADPGKQTKPAAWTGQSATGLAQAVYDHTLATLSALKAGGVTPTWVQIGNEISDGMLWPEGRPSLSINNFQALALMINRGGGAAKQVFPNVKVILHVANGQKLNDARWLLDGVKAQGATWDVCGFSVYPTAANWATINQQVLATMQDAATRYGKEVMICEAGMSVADAMPCRDFLRDLISKTKSVPGGLGVFYWEPQAYANWQGYTMGAFNTSGQPTVAMDAFRQ</sequence>
<keyword evidence="8" id="KW-1185">Reference proteome</keyword>
<dbReference type="Gene3D" id="3.20.20.80">
    <property type="entry name" value="Glycosidases"/>
    <property type="match status" value="1"/>
</dbReference>
<dbReference type="PANTHER" id="PTHR34983">
    <property type="entry name" value="ARABINOGALACTAN ENDO-BETA-1,4-GALACTANASE A"/>
    <property type="match status" value="1"/>
</dbReference>
<protein>
    <recommendedName>
        <fullName evidence="3 6">Arabinogalactan endo-beta-1,4-galactanase</fullName>
        <ecNumber evidence="3 6">3.2.1.89</ecNumber>
    </recommendedName>
</protein>
<evidence type="ECO:0000256" key="5">
    <source>
        <dbReference type="ARBA" id="ARBA00023295"/>
    </source>
</evidence>
<dbReference type="InterPro" id="IPR017853">
    <property type="entry name" value="GH"/>
</dbReference>
<dbReference type="PANTHER" id="PTHR34983:SF1">
    <property type="entry name" value="ARABINOGALACTAN ENDO-BETA-1,4-GALACTANASE A"/>
    <property type="match status" value="1"/>
</dbReference>
<dbReference type="GO" id="GO:0031218">
    <property type="term" value="F:arabinogalactan endo-1,4-beta-galactosidase activity"/>
    <property type="evidence" value="ECO:0007669"/>
    <property type="project" value="UniProtKB-EC"/>
</dbReference>
<dbReference type="InterPro" id="IPR011683">
    <property type="entry name" value="Glyco_hydro_53"/>
</dbReference>